<evidence type="ECO:0000256" key="1">
    <source>
        <dbReference type="ARBA" id="ARBA00001974"/>
    </source>
</evidence>
<dbReference type="PANTHER" id="PTHR43557">
    <property type="entry name" value="APOPTOSIS-INDUCING FACTOR 1"/>
    <property type="match status" value="1"/>
</dbReference>
<dbReference type="Pfam" id="PF07992">
    <property type="entry name" value="Pyr_redox_2"/>
    <property type="match status" value="1"/>
</dbReference>
<evidence type="ECO:0000259" key="6">
    <source>
        <dbReference type="Pfam" id="PF14759"/>
    </source>
</evidence>
<dbReference type="PANTHER" id="PTHR43557:SF2">
    <property type="entry name" value="RIESKE DOMAIN-CONTAINING PROTEIN-RELATED"/>
    <property type="match status" value="1"/>
</dbReference>
<name>A0ABX4N4S3_9MICC</name>
<keyword evidence="8" id="KW-1185">Reference proteome</keyword>
<comment type="cofactor">
    <cofactor evidence="1">
        <name>FAD</name>
        <dbReference type="ChEBI" id="CHEBI:57692"/>
    </cofactor>
</comment>
<keyword evidence="2" id="KW-0285">Flavoprotein</keyword>
<keyword evidence="3" id="KW-0274">FAD</keyword>
<feature type="domain" description="FAD/NAD(P)-binding" evidence="5">
    <location>
        <begin position="1"/>
        <end position="301"/>
    </location>
</feature>
<dbReference type="EMBL" id="PGEY01000001">
    <property type="protein sequence ID" value="PJJ45424.1"/>
    <property type="molecule type" value="Genomic_DNA"/>
</dbReference>
<dbReference type="InterPro" id="IPR036188">
    <property type="entry name" value="FAD/NAD-bd_sf"/>
</dbReference>
<dbReference type="InterPro" id="IPR023753">
    <property type="entry name" value="FAD/NAD-binding_dom"/>
</dbReference>
<dbReference type="Gene3D" id="3.30.390.30">
    <property type="match status" value="1"/>
</dbReference>
<evidence type="ECO:0000313" key="8">
    <source>
        <dbReference type="Proteomes" id="UP000229263"/>
    </source>
</evidence>
<dbReference type="SUPFAM" id="SSF51905">
    <property type="entry name" value="FAD/NAD(P)-binding domain"/>
    <property type="match status" value="1"/>
</dbReference>
<dbReference type="InterPro" id="IPR028202">
    <property type="entry name" value="Reductase_C"/>
</dbReference>
<protein>
    <submittedName>
        <fullName evidence="7">3-phenylpropionate/trans-cinnamate dioxygenase ferredoxin reductase subunit</fullName>
    </submittedName>
</protein>
<dbReference type="Gene3D" id="3.50.50.60">
    <property type="entry name" value="FAD/NAD(P)-binding domain"/>
    <property type="match status" value="2"/>
</dbReference>
<sequence>MSVLIIGGGQAGLQVADSLRSEGYSLPITVVADEAQLPYQRPPLSKDYLKSGGVPEPMPLRGPAFFAEHDITLIQGFAAASVDRANRTVALDDGRILGYTYLVFATGASNRRLSCPGASLPGVHGLRTLDDARRLHESLIRATNVVVVGAGFIGMEFAAAARSHGCRTTVLSPSDRPMARTLSPDMARWFIPAHERLGVELHLGQSLSHVEPDARGKVGAVVSESGQRHQADLVVAGIGVTPNDQIAAESGLDVQNGILVDEQLRTSDPRILAVGDCANFPNPRGNCRSRIESVQNATDQGRHAARTILGLGSEYNALPWFWSTQGPYRLQIAGLVDPRNDTLVLGDPLASKFSVLGFRDNQLVAVESMNRPADHMAARALLGSGHRITRELARSRGFSLKSALRDLTPLPA</sequence>
<dbReference type="InterPro" id="IPR050446">
    <property type="entry name" value="FAD-oxidoreductase/Apoptosis"/>
</dbReference>
<proteinExistence type="predicted"/>
<feature type="domain" description="Reductase C-terminal" evidence="6">
    <location>
        <begin position="320"/>
        <end position="403"/>
    </location>
</feature>
<keyword evidence="4" id="KW-0560">Oxidoreductase</keyword>
<dbReference type="SUPFAM" id="SSF55424">
    <property type="entry name" value="FAD/NAD-linked reductases, dimerisation (C-terminal) domain"/>
    <property type="match status" value="1"/>
</dbReference>
<dbReference type="PRINTS" id="PR00368">
    <property type="entry name" value="FADPNR"/>
</dbReference>
<dbReference type="Proteomes" id="UP000229263">
    <property type="component" value="Unassembled WGS sequence"/>
</dbReference>
<evidence type="ECO:0000259" key="5">
    <source>
        <dbReference type="Pfam" id="PF07992"/>
    </source>
</evidence>
<evidence type="ECO:0000256" key="2">
    <source>
        <dbReference type="ARBA" id="ARBA00022630"/>
    </source>
</evidence>
<dbReference type="InterPro" id="IPR016156">
    <property type="entry name" value="FAD/NAD-linked_Rdtase_dimer_sf"/>
</dbReference>
<dbReference type="GO" id="GO:0051213">
    <property type="term" value="F:dioxygenase activity"/>
    <property type="evidence" value="ECO:0007669"/>
    <property type="project" value="UniProtKB-KW"/>
</dbReference>
<gene>
    <name evidence="7" type="ORF">ATK23_2696</name>
</gene>
<dbReference type="Pfam" id="PF14759">
    <property type="entry name" value="Reductase_C"/>
    <property type="match status" value="1"/>
</dbReference>
<evidence type="ECO:0000256" key="3">
    <source>
        <dbReference type="ARBA" id="ARBA00022827"/>
    </source>
</evidence>
<organism evidence="7 8">
    <name type="scientific">Glutamicibacter mysorens</name>
    <dbReference type="NCBI Taxonomy" id="257984"/>
    <lineage>
        <taxon>Bacteria</taxon>
        <taxon>Bacillati</taxon>
        <taxon>Actinomycetota</taxon>
        <taxon>Actinomycetes</taxon>
        <taxon>Micrococcales</taxon>
        <taxon>Micrococcaceae</taxon>
        <taxon>Glutamicibacter</taxon>
    </lineage>
</organism>
<dbReference type="PRINTS" id="PR00411">
    <property type="entry name" value="PNDRDTASEI"/>
</dbReference>
<keyword evidence="7" id="KW-0223">Dioxygenase</keyword>
<reference evidence="7 8" key="1">
    <citation type="submission" date="2017-11" db="EMBL/GenBank/DDBJ databases">
        <title>Sequencing the genomes of 1000 actinobacteria strains.</title>
        <authorList>
            <person name="Klenk H.-P."/>
        </authorList>
    </citation>
    <scope>NUCLEOTIDE SEQUENCE [LARGE SCALE GENOMIC DNA]</scope>
    <source>
        <strain evidence="7 8">DSM 12798</strain>
    </source>
</reference>
<dbReference type="RefSeq" id="WP_066142915.1">
    <property type="nucleotide sequence ID" value="NZ_PGEY01000001.1"/>
</dbReference>
<evidence type="ECO:0000256" key="4">
    <source>
        <dbReference type="ARBA" id="ARBA00023002"/>
    </source>
</evidence>
<evidence type="ECO:0000313" key="7">
    <source>
        <dbReference type="EMBL" id="PJJ45424.1"/>
    </source>
</evidence>
<accession>A0ABX4N4S3</accession>
<comment type="caution">
    <text evidence="7">The sequence shown here is derived from an EMBL/GenBank/DDBJ whole genome shotgun (WGS) entry which is preliminary data.</text>
</comment>